<evidence type="ECO:0000256" key="5">
    <source>
        <dbReference type="ARBA" id="ARBA00022989"/>
    </source>
</evidence>
<comment type="similarity">
    <text evidence="8">Belongs to the FtsL family.</text>
</comment>
<evidence type="ECO:0000256" key="1">
    <source>
        <dbReference type="ARBA" id="ARBA00004401"/>
    </source>
</evidence>
<evidence type="ECO:0000313" key="10">
    <source>
        <dbReference type="EMBL" id="MCV2884880.1"/>
    </source>
</evidence>
<evidence type="ECO:0000256" key="6">
    <source>
        <dbReference type="ARBA" id="ARBA00023136"/>
    </source>
</evidence>
<dbReference type="PANTHER" id="PTHR37479">
    <property type="entry name" value="CELL DIVISION PROTEIN FTSL"/>
    <property type="match status" value="1"/>
</dbReference>
<keyword evidence="4 8" id="KW-0812">Transmembrane</keyword>
<dbReference type="NCBIfam" id="TIGR02209">
    <property type="entry name" value="ftsL_broad"/>
    <property type="match status" value="1"/>
</dbReference>
<proteinExistence type="inferred from homology"/>
<name>A0ABT3A871_9ALTE</name>
<evidence type="ECO:0000256" key="8">
    <source>
        <dbReference type="HAMAP-Rule" id="MF_00910"/>
    </source>
</evidence>
<dbReference type="PANTHER" id="PTHR37479:SF1">
    <property type="entry name" value="CELL DIVISION PROTEIN FTSL"/>
    <property type="match status" value="1"/>
</dbReference>
<protein>
    <recommendedName>
        <fullName evidence="8 9">Cell division protein FtsL</fullName>
    </recommendedName>
</protein>
<comment type="subcellular location">
    <subcellularLocation>
        <location evidence="8">Cell inner membrane</location>
        <topology evidence="8">Single-pass type II membrane protein</topology>
    </subcellularLocation>
    <subcellularLocation>
        <location evidence="1">Cell membrane</location>
        <topology evidence="1">Single-pass type II membrane protein</topology>
    </subcellularLocation>
    <text evidence="8">Localizes to the division septum where it forms a ring structure.</text>
</comment>
<keyword evidence="2 8" id="KW-1003">Cell membrane</keyword>
<keyword evidence="7 8" id="KW-0131">Cell cycle</keyword>
<keyword evidence="11" id="KW-1185">Reference proteome</keyword>
<dbReference type="Proteomes" id="UP001652504">
    <property type="component" value="Unassembled WGS sequence"/>
</dbReference>
<dbReference type="GO" id="GO:0051301">
    <property type="term" value="P:cell division"/>
    <property type="evidence" value="ECO:0007669"/>
    <property type="project" value="UniProtKB-KW"/>
</dbReference>
<evidence type="ECO:0000256" key="3">
    <source>
        <dbReference type="ARBA" id="ARBA00022618"/>
    </source>
</evidence>
<dbReference type="Pfam" id="PF04999">
    <property type="entry name" value="FtsL"/>
    <property type="match status" value="1"/>
</dbReference>
<evidence type="ECO:0000256" key="9">
    <source>
        <dbReference type="NCBIfam" id="TIGR02209"/>
    </source>
</evidence>
<dbReference type="EMBL" id="JAOWKX010000004">
    <property type="protein sequence ID" value="MCV2884880.1"/>
    <property type="molecule type" value="Genomic_DNA"/>
</dbReference>
<evidence type="ECO:0000256" key="2">
    <source>
        <dbReference type="ARBA" id="ARBA00022475"/>
    </source>
</evidence>
<feature type="transmembrane region" description="Helical" evidence="8">
    <location>
        <begin position="23"/>
        <end position="40"/>
    </location>
</feature>
<sequence length="106" mass="12250">MTDVKTNFNLASLIATEIARHPLRVLLFMGVIISAAAVILSTHHNRQMAIALEQLIQEKDELDVEWRHLILEQSALTEHNRIEDMVEQHLNMHRPTPEQEVVVRIK</sequence>
<keyword evidence="5 8" id="KW-1133">Transmembrane helix</keyword>
<evidence type="ECO:0000313" key="11">
    <source>
        <dbReference type="Proteomes" id="UP001652504"/>
    </source>
</evidence>
<keyword evidence="6 8" id="KW-0472">Membrane</keyword>
<accession>A0ABT3A871</accession>
<comment type="function">
    <text evidence="8">Essential cell division protein. May link together the upstream cell division proteins, which are predominantly cytoplasmic, with the downstream cell division proteins, which are predominantly periplasmic.</text>
</comment>
<dbReference type="InterPro" id="IPR011922">
    <property type="entry name" value="Cell_div_FtsL"/>
</dbReference>
<dbReference type="RefSeq" id="WP_263712162.1">
    <property type="nucleotide sequence ID" value="NZ_JAOWKX010000004.1"/>
</dbReference>
<evidence type="ECO:0000256" key="7">
    <source>
        <dbReference type="ARBA" id="ARBA00023306"/>
    </source>
</evidence>
<gene>
    <name evidence="8 10" type="primary">ftsL</name>
    <name evidence="10" type="ORF">OE749_09245</name>
</gene>
<comment type="subunit">
    <text evidence="8">Part of a complex composed of FtsB, FtsL and FtsQ.</text>
</comment>
<reference evidence="10 11" key="1">
    <citation type="submission" date="2022-10" db="EMBL/GenBank/DDBJ databases">
        <title>Aestuariibacter sp. AA17 isolated from Montipora capitata coral fragment.</title>
        <authorList>
            <person name="Emsley S.A."/>
            <person name="Pfannmuller K.M."/>
            <person name="Loughran R.M."/>
            <person name="Shlafstein M."/>
            <person name="Papke E."/>
            <person name="Saw J.H."/>
            <person name="Ushijima B."/>
            <person name="Videau P."/>
        </authorList>
    </citation>
    <scope>NUCLEOTIDE SEQUENCE [LARGE SCALE GENOMIC DNA]</scope>
    <source>
        <strain evidence="10 11">AA17</strain>
    </source>
</reference>
<evidence type="ECO:0000256" key="4">
    <source>
        <dbReference type="ARBA" id="ARBA00022692"/>
    </source>
</evidence>
<comment type="caution">
    <text evidence="10">The sequence shown here is derived from an EMBL/GenBank/DDBJ whole genome shotgun (WGS) entry which is preliminary data.</text>
</comment>
<keyword evidence="8" id="KW-0997">Cell inner membrane</keyword>
<keyword evidence="3 8" id="KW-0132">Cell division</keyword>
<dbReference type="HAMAP" id="MF_00910">
    <property type="entry name" value="FtsL"/>
    <property type="match status" value="1"/>
</dbReference>
<organism evidence="10 11">
    <name type="scientific">Fluctibacter corallii</name>
    <dbReference type="NCBI Taxonomy" id="2984329"/>
    <lineage>
        <taxon>Bacteria</taxon>
        <taxon>Pseudomonadati</taxon>
        <taxon>Pseudomonadota</taxon>
        <taxon>Gammaproteobacteria</taxon>
        <taxon>Alteromonadales</taxon>
        <taxon>Alteromonadaceae</taxon>
        <taxon>Fluctibacter</taxon>
    </lineage>
</organism>